<sequence length="674" mass="76391">MQDYFIRTFSLLTQHTRMLGGTALCAVGILNATSVGAKTLADPQAIFAPFTLPDAPNMYRSGSGVPGPHYWQNRVDYSIKARLDAGEHRLSGNEVITYTNNSPDTLDVVWLQIEQNRYRADSRSNIAGVLPSETTQGMVLEGVSEMIGGVEKAQPYRVSDTRLQVKLSQAIAPHQKVSFRIQWHYTIPGTWGGRTAVSKVQDGDIFEMAQWYPRLSVYDDRRGWNTLPYLEQEFFLEYGNFDYSVTVPWNFTVVGSGALLNPDEVLTKTERTRLAQASRSEKRVLIRDLHDVTNPLSHRQSGGEVTWHFAMQNTRDVSFAASPAFLWDAERIDLPSVSPWSGSAKQPRLAMSVYPREGISAHGWDRSTDYVKHAIEYFSSQWFVYPWPNAINVGGYGAGMEYPGIVFDGMHERDPELFWITTHEIGHDWFPMLVGSDERRNAFMDEGFNTFIDAYASEHFNHGEFAPKQDAEFSPQTGNPARDIVPILQDVHAPSLMMAADDISEKYRHSVSYFKGAYGLKLLREQILGPERFDAAFRRYIAEWAYRHPSPSDFFRIMDSEAGEDLGWFWRGWYFTNAAPDYAVKSLQMQKNGHVHVEVVNYGSLPLPVHLRLKYVDGTSSDRLLPTEMWRQDSAVLLTLPADKEVVEATLDPDVVIPDIDRSDNTFVVPSVRP</sequence>
<dbReference type="InterPro" id="IPR034015">
    <property type="entry name" value="M1_LTA4H"/>
</dbReference>
<gene>
    <name evidence="2" type="ORF">AA106556_0366</name>
</gene>
<organism evidence="2 3">
    <name type="scientific">Neokomagataea tanensis NBRC 106556</name>
    <dbReference type="NCBI Taxonomy" id="1223519"/>
    <lineage>
        <taxon>Bacteria</taxon>
        <taxon>Pseudomonadati</taxon>
        <taxon>Pseudomonadota</taxon>
        <taxon>Alphaproteobacteria</taxon>
        <taxon>Acetobacterales</taxon>
        <taxon>Acetobacteraceae</taxon>
        <taxon>Neokomagataea</taxon>
    </lineage>
</organism>
<dbReference type="SUPFAM" id="SSF55486">
    <property type="entry name" value="Metalloproteases ('zincins'), catalytic domain"/>
    <property type="match status" value="1"/>
</dbReference>
<dbReference type="Proteomes" id="UP001062443">
    <property type="component" value="Unassembled WGS sequence"/>
</dbReference>
<dbReference type="InterPro" id="IPR027268">
    <property type="entry name" value="Peptidase_M4/M1_CTD_sf"/>
</dbReference>
<reference evidence="2" key="1">
    <citation type="submission" date="2013-04" db="EMBL/GenBank/DDBJ databases">
        <title>The genome sequencing project of 58 acetic acid bacteria.</title>
        <authorList>
            <person name="Okamoto-Kainuma A."/>
            <person name="Ishikawa M."/>
            <person name="Umino S."/>
            <person name="Koizumi Y."/>
            <person name="Shiwa Y."/>
            <person name="Yoshikawa H."/>
            <person name="Matsutani M."/>
            <person name="Matsushita K."/>
        </authorList>
    </citation>
    <scope>NUCLEOTIDE SEQUENCE</scope>
    <source>
        <strain evidence="2">NBRC 106556</strain>
    </source>
</reference>
<dbReference type="Pfam" id="PF01433">
    <property type="entry name" value="Peptidase_M1"/>
    <property type="match status" value="1"/>
</dbReference>
<name>A0ABQ0QGR0_9PROT</name>
<dbReference type="PANTHER" id="PTHR45726">
    <property type="entry name" value="LEUKOTRIENE A-4 HYDROLASE"/>
    <property type="match status" value="1"/>
</dbReference>
<evidence type="ECO:0000259" key="1">
    <source>
        <dbReference type="Pfam" id="PF01433"/>
    </source>
</evidence>
<dbReference type="PANTHER" id="PTHR45726:SF3">
    <property type="entry name" value="LEUKOTRIENE A-4 HYDROLASE"/>
    <property type="match status" value="1"/>
</dbReference>
<accession>A0ABQ0QGR0</accession>
<feature type="domain" description="Peptidase M1 membrane alanine aminopeptidase" evidence="1">
    <location>
        <begin position="417"/>
        <end position="573"/>
    </location>
</feature>
<comment type="caution">
    <text evidence="2">The sequence shown here is derived from an EMBL/GenBank/DDBJ whole genome shotgun (WGS) entry which is preliminary data.</text>
</comment>
<proteinExistence type="predicted"/>
<protein>
    <submittedName>
        <fullName evidence="2">Peptidase</fullName>
    </submittedName>
</protein>
<dbReference type="CDD" id="cd09604">
    <property type="entry name" value="M1_APN_like"/>
    <property type="match status" value="1"/>
</dbReference>
<dbReference type="Gene3D" id="1.10.390.10">
    <property type="entry name" value="Neutral Protease Domain 2"/>
    <property type="match status" value="1"/>
</dbReference>
<keyword evidence="3" id="KW-1185">Reference proteome</keyword>
<evidence type="ECO:0000313" key="3">
    <source>
        <dbReference type="Proteomes" id="UP001062443"/>
    </source>
</evidence>
<dbReference type="InterPro" id="IPR014782">
    <property type="entry name" value="Peptidase_M1_dom"/>
</dbReference>
<evidence type="ECO:0000313" key="2">
    <source>
        <dbReference type="EMBL" id="GBR44256.1"/>
    </source>
</evidence>
<dbReference type="EMBL" id="BAQB01000003">
    <property type="protein sequence ID" value="GBR44256.1"/>
    <property type="molecule type" value="Genomic_DNA"/>
</dbReference>